<gene>
    <name evidence="1" type="primary">71</name>
    <name evidence="1" type="ORF">SEA_LILSPOTTY_71</name>
</gene>
<name>A0A4Y6EM83_9CAUD</name>
<dbReference type="GeneID" id="80019461"/>
<proteinExistence type="predicted"/>
<protein>
    <submittedName>
        <fullName evidence="1">Uncharacterized protein</fullName>
    </submittedName>
</protein>
<keyword evidence="2" id="KW-1185">Reference proteome</keyword>
<dbReference type="Proteomes" id="UP000318419">
    <property type="component" value="Genome"/>
</dbReference>
<organism evidence="1 2">
    <name type="scientific">Mycobacterium phage LilSpotty</name>
    <dbReference type="NCBI Taxonomy" id="2588512"/>
    <lineage>
        <taxon>Viruses</taxon>
        <taxon>Duplodnaviria</taxon>
        <taxon>Heunggongvirae</taxon>
        <taxon>Uroviricota</taxon>
        <taxon>Caudoviricetes</taxon>
        <taxon>Lilspottyvirus</taxon>
        <taxon>Lilspottyvirus lilspotty</taxon>
    </lineage>
</organism>
<accession>A0A4Y6EM83</accession>
<dbReference type="EMBL" id="MK977707">
    <property type="protein sequence ID" value="QDF19803.1"/>
    <property type="molecule type" value="Genomic_DNA"/>
</dbReference>
<reference evidence="1 2" key="1">
    <citation type="submission" date="2019-05" db="EMBL/GenBank/DDBJ databases">
        <authorList>
            <person name="Kim R."/>
            <person name="Haleblian K.L."/>
            <person name="Torres C.-L.T."/>
            <person name="Chong M.Y."/>
            <person name="Duong K."/>
            <person name="Lee C."/>
            <person name="Lai L.T."/>
            <person name="Ballew A.S."/>
            <person name="Ly A.M."/>
            <person name="Wu S."/>
            <person name="Ngo R.T."/>
            <person name="Freise A.C."/>
            <person name="Reddi K."/>
            <person name="Moberg-Parker J."/>
            <person name="Garlena R.A."/>
            <person name="Russell D.A."/>
            <person name="Pope W.H."/>
            <person name="Jacobs-Sera D."/>
            <person name="Hatfull G.F."/>
        </authorList>
    </citation>
    <scope>NUCLEOTIDE SEQUENCE [LARGE SCALE GENOMIC DNA]</scope>
</reference>
<evidence type="ECO:0000313" key="1">
    <source>
        <dbReference type="EMBL" id="QDF19803.1"/>
    </source>
</evidence>
<evidence type="ECO:0000313" key="2">
    <source>
        <dbReference type="Proteomes" id="UP000318419"/>
    </source>
</evidence>
<dbReference type="RefSeq" id="YP_010754860.1">
    <property type="nucleotide sequence ID" value="NC_073464.1"/>
</dbReference>
<sequence>MSDLTERAKAVLEGVTRGPWRVGKRKRAGIVLTPHGCVWHPSRGEINNPRDAEFIAAARELVPELVAEVERLREEKLGLEISESDLLVQLRAENERLRAALFLIQEARIDYDGALHRRAHGAVAADRFMRTIFDVLDALEADR</sequence>
<dbReference type="KEGG" id="vg:80019461"/>